<dbReference type="Proteomes" id="UP000249057">
    <property type="component" value="Unassembled WGS sequence"/>
</dbReference>
<gene>
    <name evidence="1" type="ORF">BO95DRAFT_117929</name>
</gene>
<sequence>MKTRLNVFISLAIPIHQRVPCIAPKPPRTLPSTTTPMFQEIFLREPQEIASGQLHIYHVSEWYSVFWHSSHDIAHVCVLPLPIE</sequence>
<organism evidence="1 2">
    <name type="scientific">Aspergillus brunneoviolaceus CBS 621.78</name>
    <dbReference type="NCBI Taxonomy" id="1450534"/>
    <lineage>
        <taxon>Eukaryota</taxon>
        <taxon>Fungi</taxon>
        <taxon>Dikarya</taxon>
        <taxon>Ascomycota</taxon>
        <taxon>Pezizomycotina</taxon>
        <taxon>Eurotiomycetes</taxon>
        <taxon>Eurotiomycetidae</taxon>
        <taxon>Eurotiales</taxon>
        <taxon>Aspergillaceae</taxon>
        <taxon>Aspergillus</taxon>
        <taxon>Aspergillus subgen. Circumdati</taxon>
    </lineage>
</organism>
<evidence type="ECO:0000313" key="2">
    <source>
        <dbReference type="Proteomes" id="UP000249057"/>
    </source>
</evidence>
<dbReference type="EMBL" id="KZ825312">
    <property type="protein sequence ID" value="RAH50971.1"/>
    <property type="molecule type" value="Genomic_DNA"/>
</dbReference>
<proteinExistence type="predicted"/>
<accession>A0ACD1GPI2</accession>
<evidence type="ECO:0000313" key="1">
    <source>
        <dbReference type="EMBL" id="RAH50971.1"/>
    </source>
</evidence>
<keyword evidence="2" id="KW-1185">Reference proteome</keyword>
<reference evidence="1" key="1">
    <citation type="submission" date="2018-02" db="EMBL/GenBank/DDBJ databases">
        <title>The genomes of Aspergillus section Nigri reveals drivers in fungal speciation.</title>
        <authorList>
            <consortium name="DOE Joint Genome Institute"/>
            <person name="Vesth T.C."/>
            <person name="Nybo J."/>
            <person name="Theobald S."/>
            <person name="Brandl J."/>
            <person name="Frisvad J.C."/>
            <person name="Nielsen K.F."/>
            <person name="Lyhne E.K."/>
            <person name="Kogle M.E."/>
            <person name="Kuo A."/>
            <person name="Riley R."/>
            <person name="Clum A."/>
            <person name="Nolan M."/>
            <person name="Lipzen A."/>
            <person name="Salamov A."/>
            <person name="Henrissat B."/>
            <person name="Wiebenga A."/>
            <person name="De vries R.P."/>
            <person name="Grigoriev I.V."/>
            <person name="Mortensen U.H."/>
            <person name="Andersen M.R."/>
            <person name="Baker S.E."/>
        </authorList>
    </citation>
    <scope>NUCLEOTIDE SEQUENCE</scope>
    <source>
        <strain evidence="1">CBS 621.78</strain>
    </source>
</reference>
<protein>
    <submittedName>
        <fullName evidence="1">Uncharacterized protein</fullName>
    </submittedName>
</protein>
<name>A0ACD1GPI2_9EURO</name>